<dbReference type="PANTHER" id="PTHR12482">
    <property type="entry name" value="LIPASE ROG1-RELATED-RELATED"/>
    <property type="match status" value="1"/>
</dbReference>
<dbReference type="InterPro" id="IPR007751">
    <property type="entry name" value="DUF676_lipase-like"/>
</dbReference>
<comment type="caution">
    <text evidence="3">The sequence shown here is derived from an EMBL/GenBank/DDBJ whole genome shotgun (WGS) entry which is preliminary data.</text>
</comment>
<dbReference type="OrthoDB" id="273452at2759"/>
<keyword evidence="4" id="KW-1185">Reference proteome</keyword>
<sequence>MASTLPYFHISDEYRIFSPGGLHLIVCVHGLDGNSADLRLVRTYLEMGLPGANLEFLMSERNQGDTFSDFDTMTDKLVAEILYHVEAYGLNPARVSFVGHSLGNIIIRSAIARPQMKHLLPRLHTFLSLSGPHLGTLYNNSGLVNMGMWFMQKWKKSGSLLQLSLKDAPDVRQTFLYRLSHRSYLHHFKHLLLCGSSQDRYVPLHSARIELCKAAVKDTSVTGAAYREMVHNILSPIIGRPEVTFVRYDVHHALPNTANSLIGRAAHIAVLDSELFIEKFLVVTGLKYFR</sequence>
<dbReference type="Gene3D" id="3.40.50.1820">
    <property type="entry name" value="alpha/beta hydrolase"/>
    <property type="match status" value="1"/>
</dbReference>
<evidence type="ECO:0000313" key="3">
    <source>
        <dbReference type="EMBL" id="KAG8226350.1"/>
    </source>
</evidence>
<accession>A0A8K0K2Y8</accession>
<name>A0A8K0K2Y8_LADFU</name>
<dbReference type="Pfam" id="PF05057">
    <property type="entry name" value="DUF676"/>
    <property type="match status" value="1"/>
</dbReference>
<comment type="similarity">
    <text evidence="1">Belongs to the FAM135 family.</text>
</comment>
<dbReference type="InterPro" id="IPR029058">
    <property type="entry name" value="AB_hydrolase_fold"/>
</dbReference>
<reference evidence="3" key="2">
    <citation type="submission" date="2017-10" db="EMBL/GenBank/DDBJ databases">
        <title>Ladona fulva Genome sequencing and assembly.</title>
        <authorList>
            <person name="Murali S."/>
            <person name="Richards S."/>
            <person name="Bandaranaike D."/>
            <person name="Bellair M."/>
            <person name="Blankenburg K."/>
            <person name="Chao H."/>
            <person name="Dinh H."/>
            <person name="Doddapaneni H."/>
            <person name="Dugan-Rocha S."/>
            <person name="Elkadiri S."/>
            <person name="Gnanaolivu R."/>
            <person name="Hernandez B."/>
            <person name="Skinner E."/>
            <person name="Javaid M."/>
            <person name="Lee S."/>
            <person name="Li M."/>
            <person name="Ming W."/>
            <person name="Munidasa M."/>
            <person name="Muniz J."/>
            <person name="Nguyen L."/>
            <person name="Hughes D."/>
            <person name="Osuji N."/>
            <person name="Pu L.-L."/>
            <person name="Puazo M."/>
            <person name="Qu C."/>
            <person name="Quiroz J."/>
            <person name="Raj R."/>
            <person name="Weissenberger G."/>
            <person name="Xin Y."/>
            <person name="Zou X."/>
            <person name="Han Y."/>
            <person name="Worley K."/>
            <person name="Muzny D."/>
            <person name="Gibbs R."/>
        </authorList>
    </citation>
    <scope>NUCLEOTIDE SEQUENCE</scope>
    <source>
        <strain evidence="3">Sampled in the wild</strain>
    </source>
</reference>
<proteinExistence type="inferred from homology"/>
<gene>
    <name evidence="3" type="ORF">J437_LFUL014593</name>
</gene>
<dbReference type="Proteomes" id="UP000792457">
    <property type="component" value="Unassembled WGS sequence"/>
</dbReference>
<dbReference type="PANTHER" id="PTHR12482:SF5">
    <property type="entry name" value="DUF676 DOMAIN-CONTAINING PROTEIN"/>
    <property type="match status" value="1"/>
</dbReference>
<reference evidence="3" key="1">
    <citation type="submission" date="2013-04" db="EMBL/GenBank/DDBJ databases">
        <authorList>
            <person name="Qu J."/>
            <person name="Murali S.C."/>
            <person name="Bandaranaike D."/>
            <person name="Bellair M."/>
            <person name="Blankenburg K."/>
            <person name="Chao H."/>
            <person name="Dinh H."/>
            <person name="Doddapaneni H."/>
            <person name="Downs B."/>
            <person name="Dugan-Rocha S."/>
            <person name="Elkadiri S."/>
            <person name="Gnanaolivu R.D."/>
            <person name="Hernandez B."/>
            <person name="Javaid M."/>
            <person name="Jayaseelan J.C."/>
            <person name="Lee S."/>
            <person name="Li M."/>
            <person name="Ming W."/>
            <person name="Munidasa M."/>
            <person name="Muniz J."/>
            <person name="Nguyen L."/>
            <person name="Ongeri F."/>
            <person name="Osuji N."/>
            <person name="Pu L.-L."/>
            <person name="Puazo M."/>
            <person name="Qu C."/>
            <person name="Quiroz J."/>
            <person name="Raj R."/>
            <person name="Weissenberger G."/>
            <person name="Xin Y."/>
            <person name="Zou X."/>
            <person name="Han Y."/>
            <person name="Richards S."/>
            <person name="Worley K."/>
            <person name="Muzny D."/>
            <person name="Gibbs R."/>
        </authorList>
    </citation>
    <scope>NUCLEOTIDE SEQUENCE</scope>
    <source>
        <strain evidence="3">Sampled in the wild</strain>
    </source>
</reference>
<dbReference type="InterPro" id="IPR044294">
    <property type="entry name" value="Lipase-like"/>
</dbReference>
<dbReference type="SUPFAM" id="SSF53474">
    <property type="entry name" value="alpha/beta-Hydrolases"/>
    <property type="match status" value="1"/>
</dbReference>
<organism evidence="3 4">
    <name type="scientific">Ladona fulva</name>
    <name type="common">Scarce chaser dragonfly</name>
    <name type="synonym">Libellula fulva</name>
    <dbReference type="NCBI Taxonomy" id="123851"/>
    <lineage>
        <taxon>Eukaryota</taxon>
        <taxon>Metazoa</taxon>
        <taxon>Ecdysozoa</taxon>
        <taxon>Arthropoda</taxon>
        <taxon>Hexapoda</taxon>
        <taxon>Insecta</taxon>
        <taxon>Pterygota</taxon>
        <taxon>Palaeoptera</taxon>
        <taxon>Odonata</taxon>
        <taxon>Epiprocta</taxon>
        <taxon>Anisoptera</taxon>
        <taxon>Libelluloidea</taxon>
        <taxon>Libellulidae</taxon>
        <taxon>Ladona</taxon>
    </lineage>
</organism>
<protein>
    <recommendedName>
        <fullName evidence="2">DUF676 domain-containing protein</fullName>
    </recommendedName>
</protein>
<evidence type="ECO:0000259" key="2">
    <source>
        <dbReference type="Pfam" id="PF05057"/>
    </source>
</evidence>
<evidence type="ECO:0000256" key="1">
    <source>
        <dbReference type="ARBA" id="ARBA00007949"/>
    </source>
</evidence>
<feature type="domain" description="DUF676" evidence="2">
    <location>
        <begin position="22"/>
        <end position="212"/>
    </location>
</feature>
<dbReference type="AlphaFoldDB" id="A0A8K0K2Y8"/>
<dbReference type="FunFam" id="3.40.50.1820:FF:000004">
    <property type="entry name" value="Protein FAM135A isoform a"/>
    <property type="match status" value="1"/>
</dbReference>
<dbReference type="EMBL" id="KZ308276">
    <property type="protein sequence ID" value="KAG8226350.1"/>
    <property type="molecule type" value="Genomic_DNA"/>
</dbReference>
<evidence type="ECO:0000313" key="4">
    <source>
        <dbReference type="Proteomes" id="UP000792457"/>
    </source>
</evidence>